<evidence type="ECO:0000256" key="6">
    <source>
        <dbReference type="SAM" id="MobiDB-lite"/>
    </source>
</evidence>
<dbReference type="Pfam" id="PF00155">
    <property type="entry name" value="Aminotran_1_2"/>
    <property type="match status" value="1"/>
</dbReference>
<evidence type="ECO:0000259" key="7">
    <source>
        <dbReference type="PROSITE" id="PS50949"/>
    </source>
</evidence>
<keyword evidence="8" id="KW-0032">Aminotransferase</keyword>
<gene>
    <name evidence="8" type="ORF">GCM10025782_36710</name>
</gene>
<evidence type="ECO:0000256" key="5">
    <source>
        <dbReference type="ARBA" id="ARBA00023163"/>
    </source>
</evidence>
<dbReference type="InterPro" id="IPR004839">
    <property type="entry name" value="Aminotransferase_I/II_large"/>
</dbReference>
<dbReference type="CDD" id="cd07377">
    <property type="entry name" value="WHTH_GntR"/>
    <property type="match status" value="1"/>
</dbReference>
<dbReference type="Gene3D" id="1.10.10.10">
    <property type="entry name" value="Winged helix-like DNA-binding domain superfamily/Winged helix DNA-binding domain"/>
    <property type="match status" value="1"/>
</dbReference>
<evidence type="ECO:0000256" key="3">
    <source>
        <dbReference type="ARBA" id="ARBA00023015"/>
    </source>
</evidence>
<dbReference type="InterPro" id="IPR036388">
    <property type="entry name" value="WH-like_DNA-bd_sf"/>
</dbReference>
<reference evidence="9" key="1">
    <citation type="journal article" date="2019" name="Int. J. Syst. Evol. Microbiol.">
        <title>The Global Catalogue of Microorganisms (GCM) 10K type strain sequencing project: providing services to taxonomists for standard genome sequencing and annotation.</title>
        <authorList>
            <consortium name="The Broad Institute Genomics Platform"/>
            <consortium name="The Broad Institute Genome Sequencing Center for Infectious Disease"/>
            <person name="Wu L."/>
            <person name="Ma J."/>
        </authorList>
    </citation>
    <scope>NUCLEOTIDE SEQUENCE [LARGE SCALE GENOMIC DNA]</scope>
    <source>
        <strain evidence="9">JCM 18961</strain>
    </source>
</reference>
<keyword evidence="8" id="KW-0808">Transferase</keyword>
<keyword evidence="3" id="KW-0805">Transcription regulation</keyword>
<dbReference type="Pfam" id="PF00392">
    <property type="entry name" value="GntR"/>
    <property type="match status" value="1"/>
</dbReference>
<dbReference type="PROSITE" id="PS50949">
    <property type="entry name" value="HTH_GNTR"/>
    <property type="match status" value="1"/>
</dbReference>
<comment type="caution">
    <text evidence="8">The sequence shown here is derived from an EMBL/GenBank/DDBJ whole genome shotgun (WGS) entry which is preliminary data.</text>
</comment>
<evidence type="ECO:0000256" key="1">
    <source>
        <dbReference type="ARBA" id="ARBA00005384"/>
    </source>
</evidence>
<keyword evidence="4" id="KW-0238">DNA-binding</keyword>
<proteinExistence type="inferred from homology"/>
<evidence type="ECO:0000256" key="4">
    <source>
        <dbReference type="ARBA" id="ARBA00023125"/>
    </source>
</evidence>
<dbReference type="SMART" id="SM00345">
    <property type="entry name" value="HTH_GNTR"/>
    <property type="match status" value="1"/>
</dbReference>
<dbReference type="PRINTS" id="PR00035">
    <property type="entry name" value="HTHGNTR"/>
</dbReference>
<feature type="compositionally biased region" description="Low complexity" evidence="6">
    <location>
        <begin position="93"/>
        <end position="102"/>
    </location>
</feature>
<dbReference type="EMBL" id="BAABLO010000013">
    <property type="protein sequence ID" value="GAA4733824.1"/>
    <property type="molecule type" value="Genomic_DNA"/>
</dbReference>
<protein>
    <submittedName>
        <fullName evidence="8">PLP-dependent aminotransferase family protein</fullName>
    </submittedName>
</protein>
<dbReference type="InterPro" id="IPR051446">
    <property type="entry name" value="HTH_trans_reg/aminotransferase"/>
</dbReference>
<dbReference type="Proteomes" id="UP001500556">
    <property type="component" value="Unassembled WGS sequence"/>
</dbReference>
<dbReference type="SUPFAM" id="SSF46785">
    <property type="entry name" value="Winged helix' DNA-binding domain"/>
    <property type="match status" value="1"/>
</dbReference>
<dbReference type="InterPro" id="IPR015424">
    <property type="entry name" value="PyrdxlP-dep_Trfase"/>
</dbReference>
<feature type="domain" description="HTH gntR-type" evidence="7">
    <location>
        <begin position="15"/>
        <end position="83"/>
    </location>
</feature>
<dbReference type="PANTHER" id="PTHR46577:SF1">
    <property type="entry name" value="HTH-TYPE TRANSCRIPTIONAL REGULATORY PROTEIN GABR"/>
    <property type="match status" value="1"/>
</dbReference>
<name>A0ABP8YNV0_9MICO</name>
<keyword evidence="5" id="KW-0804">Transcription</keyword>
<dbReference type="GO" id="GO:0008483">
    <property type="term" value="F:transaminase activity"/>
    <property type="evidence" value="ECO:0007669"/>
    <property type="project" value="UniProtKB-KW"/>
</dbReference>
<dbReference type="Gene3D" id="3.40.640.10">
    <property type="entry name" value="Type I PLP-dependent aspartate aminotransferase-like (Major domain)"/>
    <property type="match status" value="1"/>
</dbReference>
<dbReference type="PANTHER" id="PTHR46577">
    <property type="entry name" value="HTH-TYPE TRANSCRIPTIONAL REGULATORY PROTEIN GABR"/>
    <property type="match status" value="1"/>
</dbReference>
<dbReference type="InterPro" id="IPR015421">
    <property type="entry name" value="PyrdxlP-dep_Trfase_major"/>
</dbReference>
<dbReference type="CDD" id="cd00609">
    <property type="entry name" value="AAT_like"/>
    <property type="match status" value="1"/>
</dbReference>
<dbReference type="InterPro" id="IPR000524">
    <property type="entry name" value="Tscrpt_reg_HTH_GntR"/>
</dbReference>
<dbReference type="InterPro" id="IPR036390">
    <property type="entry name" value="WH_DNA-bd_sf"/>
</dbReference>
<evidence type="ECO:0000256" key="2">
    <source>
        <dbReference type="ARBA" id="ARBA00022898"/>
    </source>
</evidence>
<comment type="similarity">
    <text evidence="1">In the C-terminal section; belongs to the class-I pyridoxal-phosphate-dependent aminotransferase family.</text>
</comment>
<dbReference type="SUPFAM" id="SSF53383">
    <property type="entry name" value="PLP-dependent transferases"/>
    <property type="match status" value="1"/>
</dbReference>
<evidence type="ECO:0000313" key="9">
    <source>
        <dbReference type="Proteomes" id="UP001500556"/>
    </source>
</evidence>
<feature type="region of interest" description="Disordered" evidence="6">
    <location>
        <begin position="82"/>
        <end position="102"/>
    </location>
</feature>
<keyword evidence="2" id="KW-0663">Pyridoxal phosphate</keyword>
<keyword evidence="9" id="KW-1185">Reference proteome</keyword>
<dbReference type="RefSeq" id="WP_345505317.1">
    <property type="nucleotide sequence ID" value="NZ_BAABLO010000013.1"/>
</dbReference>
<accession>A0ABP8YNV0</accession>
<organism evidence="8 9">
    <name type="scientific">Pedococcus ginsenosidimutans</name>
    <dbReference type="NCBI Taxonomy" id="490570"/>
    <lineage>
        <taxon>Bacteria</taxon>
        <taxon>Bacillati</taxon>
        <taxon>Actinomycetota</taxon>
        <taxon>Actinomycetes</taxon>
        <taxon>Micrococcales</taxon>
        <taxon>Intrasporangiaceae</taxon>
        <taxon>Pedococcus</taxon>
    </lineage>
</organism>
<sequence>MDLHLSLDAPDRATGDLAARIYHRVLEAVHDGRLAPGERVPPTRELAAQLGVSRGTVTTAYDRLVAEGFLETRVGAGTFVTRAPTAPRPARPPGARGAPGVPGAEERVREVWARLPAPVQDPPPMEFDFTVGGPDTSLFPLAVWRRLVSATLRPSLLAASAYDGGGNPDLQAQIARYAARSRSVVAGPADVLLTNGAQQGLDLVARALLDPGDVVAVESPGYTAAVRLFASHGARVVGVAVDGEGLVVDDLPASAKLVYVTPSHQFPTGAVMSLRRRIALLEWASRRNAVVVEDDYDSEFRFENRPLAPLQNMDREGRVVYVGSFSKILMPSLRVGYLVAPPSLQPSLRQAKLLTDWQGDAVTQGALARFMEEGQLASHLRRVTRTYTTRRTALLDALRGLPDGLLEVQPSAAGLHVCAWLGDRGADDLAVVRAAADRGVAVEPVSVRHHGTPARPGLALGFRRVPVESVGAAVARLGDALTTGRTAGVPRSSAPKRWVSPQ</sequence>
<evidence type="ECO:0000313" key="8">
    <source>
        <dbReference type="EMBL" id="GAA4733824.1"/>
    </source>
</evidence>